<dbReference type="AlphaFoldDB" id="A0A1Y1I1M9"/>
<dbReference type="Proteomes" id="UP000054558">
    <property type="component" value="Unassembled WGS sequence"/>
</dbReference>
<dbReference type="PROSITE" id="PS00018">
    <property type="entry name" value="EF_HAND_1"/>
    <property type="match status" value="1"/>
</dbReference>
<evidence type="ECO:0000313" key="8">
    <source>
        <dbReference type="Proteomes" id="UP000054558"/>
    </source>
</evidence>
<dbReference type="SUPFAM" id="SSF48371">
    <property type="entry name" value="ARM repeat"/>
    <property type="match status" value="1"/>
</dbReference>
<reference evidence="7 8" key="1">
    <citation type="journal article" date="2014" name="Nat. Commun.">
        <title>Klebsormidium flaccidum genome reveals primary factors for plant terrestrial adaptation.</title>
        <authorList>
            <person name="Hori K."/>
            <person name="Maruyama F."/>
            <person name="Fujisawa T."/>
            <person name="Togashi T."/>
            <person name="Yamamoto N."/>
            <person name="Seo M."/>
            <person name="Sato S."/>
            <person name="Yamada T."/>
            <person name="Mori H."/>
            <person name="Tajima N."/>
            <person name="Moriyama T."/>
            <person name="Ikeuchi M."/>
            <person name="Watanabe M."/>
            <person name="Wada H."/>
            <person name="Kobayashi K."/>
            <person name="Saito M."/>
            <person name="Masuda T."/>
            <person name="Sasaki-Sekimoto Y."/>
            <person name="Mashiguchi K."/>
            <person name="Awai K."/>
            <person name="Shimojima M."/>
            <person name="Masuda S."/>
            <person name="Iwai M."/>
            <person name="Nobusawa T."/>
            <person name="Narise T."/>
            <person name="Kondo S."/>
            <person name="Saito H."/>
            <person name="Sato R."/>
            <person name="Murakawa M."/>
            <person name="Ihara Y."/>
            <person name="Oshima-Yamada Y."/>
            <person name="Ohtaka K."/>
            <person name="Satoh M."/>
            <person name="Sonobe K."/>
            <person name="Ishii M."/>
            <person name="Ohtani R."/>
            <person name="Kanamori-Sato M."/>
            <person name="Honoki R."/>
            <person name="Miyazaki D."/>
            <person name="Mochizuki H."/>
            <person name="Umetsu J."/>
            <person name="Higashi K."/>
            <person name="Shibata D."/>
            <person name="Kamiya Y."/>
            <person name="Sato N."/>
            <person name="Nakamura Y."/>
            <person name="Tabata S."/>
            <person name="Ida S."/>
            <person name="Kurokawa K."/>
            <person name="Ohta H."/>
        </authorList>
    </citation>
    <scope>NUCLEOTIDE SEQUENCE [LARGE SCALE GENOMIC DNA]</scope>
    <source>
        <strain evidence="7 8">NIES-2285</strain>
    </source>
</reference>
<dbReference type="Pfam" id="PF01753">
    <property type="entry name" value="zf-MYND"/>
    <property type="match status" value="1"/>
</dbReference>
<evidence type="ECO:0000256" key="4">
    <source>
        <dbReference type="PROSITE-ProRule" id="PRU00134"/>
    </source>
</evidence>
<keyword evidence="3" id="KW-0862">Zinc</keyword>
<dbReference type="Gene3D" id="6.10.140.2220">
    <property type="match status" value="1"/>
</dbReference>
<dbReference type="EMBL" id="DF237084">
    <property type="protein sequence ID" value="GAQ83081.1"/>
    <property type="molecule type" value="Genomic_DNA"/>
</dbReference>
<accession>A0A1Y1I1M9</accession>
<dbReference type="InterPro" id="IPR016024">
    <property type="entry name" value="ARM-type_fold"/>
</dbReference>
<dbReference type="Gene3D" id="1.25.10.10">
    <property type="entry name" value="Leucine-rich Repeat Variant"/>
    <property type="match status" value="1"/>
</dbReference>
<dbReference type="InterPro" id="IPR002893">
    <property type="entry name" value="Znf_MYND"/>
</dbReference>
<feature type="region of interest" description="Disordered" evidence="5">
    <location>
        <begin position="44"/>
        <end position="64"/>
    </location>
</feature>
<evidence type="ECO:0000256" key="1">
    <source>
        <dbReference type="ARBA" id="ARBA00022723"/>
    </source>
</evidence>
<dbReference type="PROSITE" id="PS50865">
    <property type="entry name" value="ZF_MYND_2"/>
    <property type="match status" value="1"/>
</dbReference>
<organism evidence="7 8">
    <name type="scientific">Klebsormidium nitens</name>
    <name type="common">Green alga</name>
    <name type="synonym">Ulothrix nitens</name>
    <dbReference type="NCBI Taxonomy" id="105231"/>
    <lineage>
        <taxon>Eukaryota</taxon>
        <taxon>Viridiplantae</taxon>
        <taxon>Streptophyta</taxon>
        <taxon>Klebsormidiophyceae</taxon>
        <taxon>Klebsormidiales</taxon>
        <taxon>Klebsormidiaceae</taxon>
        <taxon>Klebsormidium</taxon>
    </lineage>
</organism>
<keyword evidence="8" id="KW-1185">Reference proteome</keyword>
<proteinExistence type="predicted"/>
<sequence>MNVRELKAFLLHHGVCHQNCLEKADLQEKARTLVTDLAAQAGQRGASASAKAATESVPRGKDNAQPVHLSEADAAASAANLCRLYNLFYLSSEELREKLKLLDVDTTDCVTHRDLVDRLTSELRKPDPTDPVPAQGPRYVPDEARFSVAVHFLERTTDEHARAVADKAVEQLLQQKTLPPEVVNEGGIRLMVKGTSSAVRRSGLLILEENIRNGTHQLRRNLADAGVLKAMVRMLHEQDLATRFEVLDTVGLFSRTPSLGPKIWEYGAMASLLEELHRPEVRARLEAGSPEVLVPRGRWACGQSMALRIFANMMMPSRGEREFLPGKVSFATGQPMWDAFTRKVGRWVIRNKVHARAGELLALARAITWRKGEEDDPTGTHTVVVQAARLLTQLTSSQQDPQEPSKICEAPSYVKPKTLLASGVHPRASFDPGPSLMEQWETCLLRVWCTWWSSGSEAECTSAVLLLTNLHRALGGTLARFCTEDEIMRICTALRASRRLPPRPTNTHLARETLLSVLQRDMMTGGSFAGALTEAWCHGLKCARETRAAESVVERLLRPCEISGTAVATDERLYEYAFWPTLARHAAAAPADRRSLLITFAEAFNLHPEPGGIPLEPGVKRLWGIPEPYRARVTLQLLRSGIVRTLERACHVDETAAHVMRFYRYIAEGVEAIAEALLTDPDLMPFLLRFALLETGCPLGVALAKLAVKALLKLSPRERPPNAHFTLVIRPEEDPSRSADSIRYDYKDGCIYVGQAHITQATAVGPNFLITGQKLITKYNRQHTDRPYVSERLRDFDELGGKKQGPPAPPKRAGCAVCAAPVAKAKCSRCRKRVYCGRNCQQTDWPSHKLICRAESS</sequence>
<gene>
    <name evidence="7" type="ORF">KFL_001350050</name>
</gene>
<name>A0A1Y1I1M9_KLENI</name>
<keyword evidence="1" id="KW-0479">Metal-binding</keyword>
<dbReference type="GO" id="GO:0008270">
    <property type="term" value="F:zinc ion binding"/>
    <property type="evidence" value="ECO:0007669"/>
    <property type="project" value="UniProtKB-KW"/>
</dbReference>
<evidence type="ECO:0000256" key="5">
    <source>
        <dbReference type="SAM" id="MobiDB-lite"/>
    </source>
</evidence>
<dbReference type="SUPFAM" id="SSF144232">
    <property type="entry name" value="HIT/MYND zinc finger-like"/>
    <property type="match status" value="1"/>
</dbReference>
<evidence type="ECO:0000256" key="2">
    <source>
        <dbReference type="ARBA" id="ARBA00022771"/>
    </source>
</evidence>
<keyword evidence="2 4" id="KW-0863">Zinc-finger</keyword>
<feature type="compositionally biased region" description="Low complexity" evidence="5">
    <location>
        <begin position="44"/>
        <end position="53"/>
    </location>
</feature>
<evidence type="ECO:0000256" key="3">
    <source>
        <dbReference type="ARBA" id="ARBA00022833"/>
    </source>
</evidence>
<feature type="domain" description="MYND-type" evidence="6">
    <location>
        <begin position="815"/>
        <end position="852"/>
    </location>
</feature>
<evidence type="ECO:0000259" key="6">
    <source>
        <dbReference type="PROSITE" id="PS50865"/>
    </source>
</evidence>
<dbReference type="InterPro" id="IPR018247">
    <property type="entry name" value="EF_Hand_1_Ca_BS"/>
</dbReference>
<evidence type="ECO:0000313" key="7">
    <source>
        <dbReference type="EMBL" id="GAQ83081.1"/>
    </source>
</evidence>
<dbReference type="PROSITE" id="PS01360">
    <property type="entry name" value="ZF_MYND_1"/>
    <property type="match status" value="1"/>
</dbReference>
<dbReference type="OrthoDB" id="5597848at2759"/>
<dbReference type="InterPro" id="IPR011989">
    <property type="entry name" value="ARM-like"/>
</dbReference>
<protein>
    <recommendedName>
        <fullName evidence="6">MYND-type domain-containing protein</fullName>
    </recommendedName>
</protein>